<dbReference type="GO" id="GO:0004371">
    <property type="term" value="F:glycerone kinase activity"/>
    <property type="evidence" value="ECO:0007669"/>
    <property type="project" value="InterPro"/>
</dbReference>
<reference evidence="2 3" key="1">
    <citation type="submission" date="2019-07" db="EMBL/GenBank/DDBJ databases">
        <title>Genome sequencing of KACC 19320.</title>
        <authorList>
            <person name="Heo J."/>
            <person name="Kim S.-J."/>
            <person name="Kim J.-S."/>
            <person name="Hong S.-B."/>
            <person name="Kwon S.-W."/>
        </authorList>
    </citation>
    <scope>NUCLEOTIDE SEQUENCE [LARGE SCALE GENOMIC DNA]</scope>
    <source>
        <strain evidence="2 3">KACC 19320</strain>
    </source>
</reference>
<dbReference type="SMART" id="SM01120">
    <property type="entry name" value="Dak2"/>
    <property type="match status" value="1"/>
</dbReference>
<name>A0A514Z790_9LACT</name>
<organism evidence="2 3">
    <name type="scientific">Lactococcus protaetiae</name>
    <dbReference type="NCBI Taxonomy" id="2592653"/>
    <lineage>
        <taxon>Bacteria</taxon>
        <taxon>Bacillati</taxon>
        <taxon>Bacillota</taxon>
        <taxon>Bacilli</taxon>
        <taxon>Lactobacillales</taxon>
        <taxon>Streptococcaceae</taxon>
        <taxon>Lactococcus</taxon>
    </lineage>
</organism>
<feature type="domain" description="DhaL" evidence="1">
    <location>
        <begin position="7"/>
        <end position="199"/>
    </location>
</feature>
<evidence type="ECO:0000259" key="1">
    <source>
        <dbReference type="PROSITE" id="PS51480"/>
    </source>
</evidence>
<dbReference type="PANTHER" id="PTHR33434:SF4">
    <property type="entry name" value="PHOSPHATASE PROTEIN"/>
    <property type="match status" value="1"/>
</dbReference>
<dbReference type="Proteomes" id="UP000315128">
    <property type="component" value="Chromosome"/>
</dbReference>
<accession>A0A514Z790</accession>
<dbReference type="PANTHER" id="PTHR33434">
    <property type="entry name" value="DEGV DOMAIN-CONTAINING PROTEIN DR_1986-RELATED"/>
    <property type="match status" value="1"/>
</dbReference>
<evidence type="ECO:0000313" key="2">
    <source>
        <dbReference type="EMBL" id="QDK70460.1"/>
    </source>
</evidence>
<dbReference type="NCBIfam" id="TIGR03599">
    <property type="entry name" value="YloV"/>
    <property type="match status" value="1"/>
</dbReference>
<dbReference type="PROSITE" id="PS51480">
    <property type="entry name" value="DHAL"/>
    <property type="match status" value="1"/>
</dbReference>
<dbReference type="Pfam" id="PF21645">
    <property type="entry name" value="FakA-like_M"/>
    <property type="match status" value="1"/>
</dbReference>
<dbReference type="EMBL" id="CP041356">
    <property type="protein sequence ID" value="QDK70460.1"/>
    <property type="molecule type" value="Genomic_DNA"/>
</dbReference>
<dbReference type="AlphaFoldDB" id="A0A514Z790"/>
<evidence type="ECO:0000313" key="3">
    <source>
        <dbReference type="Proteomes" id="UP000315128"/>
    </source>
</evidence>
<dbReference type="InterPro" id="IPR033470">
    <property type="entry name" value="FakA-like_C"/>
</dbReference>
<dbReference type="InterPro" id="IPR048394">
    <property type="entry name" value="FakA-like_M"/>
</dbReference>
<gene>
    <name evidence="2" type="ORF">FLP15_03825</name>
</gene>
<dbReference type="InterPro" id="IPR019986">
    <property type="entry name" value="YloV-like"/>
</dbReference>
<dbReference type="KEGG" id="lack:FLP15_03825"/>
<dbReference type="InterPro" id="IPR036117">
    <property type="entry name" value="DhaL_dom_sf"/>
</dbReference>
<dbReference type="OrthoDB" id="9760324at2"/>
<dbReference type="InterPro" id="IPR004007">
    <property type="entry name" value="DhaL_dom"/>
</dbReference>
<dbReference type="SMART" id="SM01121">
    <property type="entry name" value="Dak1_2"/>
    <property type="match status" value="1"/>
</dbReference>
<keyword evidence="3" id="KW-1185">Reference proteome</keyword>
<dbReference type="Gene3D" id="1.25.40.340">
    <property type="match status" value="1"/>
</dbReference>
<dbReference type="Pfam" id="PF02734">
    <property type="entry name" value="Dak2"/>
    <property type="match status" value="1"/>
</dbReference>
<proteinExistence type="predicted"/>
<dbReference type="SUPFAM" id="SSF101473">
    <property type="entry name" value="DhaL-like"/>
    <property type="match status" value="1"/>
</dbReference>
<dbReference type="Pfam" id="PF13684">
    <property type="entry name" value="FakA-like_C"/>
    <property type="match status" value="1"/>
</dbReference>
<dbReference type="RefSeq" id="WP_142766065.1">
    <property type="nucleotide sequence ID" value="NZ_CP041356.1"/>
</dbReference>
<sequence>MSNINSSKFQEMIQAAASRLNEQAEYVNSLNVFPVPDGDTGTNMGMTITNGAKEVAEKSANTVGEVAQILSKGLLMGARGNSGVILSQLFRGFGQYAKDYEELDGIHLAAALQNGVEVAYKAVMKPVEGTILTVSRGAAEMAKHKTDETDDATQVMTAALEGAKRALAKTPDLLPVLKEVGVVDSGGQGLVYIYEGFLMALNGEFVPETPTAELGAMDRMVNIEHESVANASTSDIKYGYCTEIMVELGQGPTAREGYNHDNFQAYLAGIGNSLLVVDDDEIVKVHVHTEDPGLVMQEGLKYGRLVKVKVDNMRLQNEGVAEKEAKSSKVSTSTSKKDWGLIAIAAGEGLADIFREMGVNHIVSGGQTMNPSTEDILNAVEAVNAEKVIILPNNKNIFMAAKSAAEVAEIPVEVIETATIPQGFTALLSFDPTRTIEENKDAMTSALSDVQSGSVTTAIRDTNVDGIEIHKKDTLGMLNNKIVASTKKMNDAIFAVFDKMIDEDSEIAAIYVGSEGKKSNADRIAKELEKKHPNLEVEIHDGKQPVYPYIFSVE</sequence>
<protein>
    <submittedName>
        <fullName evidence="2">DAK2 domain-containing protein</fullName>
    </submittedName>
</protein>
<dbReference type="GO" id="GO:0006071">
    <property type="term" value="P:glycerol metabolic process"/>
    <property type="evidence" value="ECO:0007669"/>
    <property type="project" value="InterPro"/>
</dbReference>
<dbReference type="InterPro" id="IPR050270">
    <property type="entry name" value="DegV_domain_contain"/>
</dbReference>